<feature type="domain" description="RNase H type-1" evidence="2">
    <location>
        <begin position="55"/>
        <end position="174"/>
    </location>
</feature>
<dbReference type="Proteomes" id="UP001162164">
    <property type="component" value="Unassembled WGS sequence"/>
</dbReference>
<dbReference type="InterPro" id="IPR002156">
    <property type="entry name" value="RNaseH_domain"/>
</dbReference>
<keyword evidence="4" id="KW-1185">Reference proteome</keyword>
<dbReference type="EMBL" id="JAPWTJ010000744">
    <property type="protein sequence ID" value="KAJ8975968.1"/>
    <property type="molecule type" value="Genomic_DNA"/>
</dbReference>
<feature type="compositionally biased region" description="Basic and acidic residues" evidence="1">
    <location>
        <begin position="7"/>
        <end position="27"/>
    </location>
</feature>
<dbReference type="Gene3D" id="3.30.420.10">
    <property type="entry name" value="Ribonuclease H-like superfamily/Ribonuclease H"/>
    <property type="match status" value="1"/>
</dbReference>
<comment type="caution">
    <text evidence="3">The sequence shown here is derived from an EMBL/GenBank/DDBJ whole genome shotgun (WGS) entry which is preliminary data.</text>
</comment>
<evidence type="ECO:0000313" key="4">
    <source>
        <dbReference type="Proteomes" id="UP001162164"/>
    </source>
</evidence>
<dbReference type="PROSITE" id="PS50879">
    <property type="entry name" value="RNASE_H_1"/>
    <property type="match status" value="1"/>
</dbReference>
<gene>
    <name evidence="3" type="ORF">NQ317_000672</name>
</gene>
<sequence>MKQGQDAIKDEMKEGQDAMKHEIRSAQEAMKNEVTRELQEQGGNKIEQVKKHRHEEGLHEQVLDSSFSPLLVQQSYALGSYTTIFQAEVFAILMVASKKEIESSTEPRVYICSDSQAALKAVSTPRTRSVLVREYGDALEELARHKEVKLLWVPGHSGVPGNEKADELARLGSEGPCLGPEPYLA</sequence>
<organism evidence="3 4">
    <name type="scientific">Molorchus minor</name>
    <dbReference type="NCBI Taxonomy" id="1323400"/>
    <lineage>
        <taxon>Eukaryota</taxon>
        <taxon>Metazoa</taxon>
        <taxon>Ecdysozoa</taxon>
        <taxon>Arthropoda</taxon>
        <taxon>Hexapoda</taxon>
        <taxon>Insecta</taxon>
        <taxon>Pterygota</taxon>
        <taxon>Neoptera</taxon>
        <taxon>Endopterygota</taxon>
        <taxon>Coleoptera</taxon>
        <taxon>Polyphaga</taxon>
        <taxon>Cucujiformia</taxon>
        <taxon>Chrysomeloidea</taxon>
        <taxon>Cerambycidae</taxon>
        <taxon>Lamiinae</taxon>
        <taxon>Monochamini</taxon>
        <taxon>Molorchus</taxon>
    </lineage>
</organism>
<accession>A0ABQ9JEB4</accession>
<evidence type="ECO:0000259" key="2">
    <source>
        <dbReference type="PROSITE" id="PS50879"/>
    </source>
</evidence>
<dbReference type="CDD" id="cd09276">
    <property type="entry name" value="Rnase_HI_RT_non_LTR"/>
    <property type="match status" value="1"/>
</dbReference>
<dbReference type="SUPFAM" id="SSF53098">
    <property type="entry name" value="Ribonuclease H-like"/>
    <property type="match status" value="1"/>
</dbReference>
<dbReference type="InterPro" id="IPR036397">
    <property type="entry name" value="RNaseH_sf"/>
</dbReference>
<evidence type="ECO:0000313" key="3">
    <source>
        <dbReference type="EMBL" id="KAJ8975968.1"/>
    </source>
</evidence>
<evidence type="ECO:0000256" key="1">
    <source>
        <dbReference type="SAM" id="MobiDB-lite"/>
    </source>
</evidence>
<feature type="region of interest" description="Disordered" evidence="1">
    <location>
        <begin position="1"/>
        <end position="27"/>
    </location>
</feature>
<proteinExistence type="predicted"/>
<protein>
    <recommendedName>
        <fullName evidence="2">RNase H type-1 domain-containing protein</fullName>
    </recommendedName>
</protein>
<name>A0ABQ9JEB4_9CUCU</name>
<dbReference type="InterPro" id="IPR012337">
    <property type="entry name" value="RNaseH-like_sf"/>
</dbReference>
<reference evidence="3" key="1">
    <citation type="journal article" date="2023" name="Insect Mol. Biol.">
        <title>Genome sequencing provides insights into the evolution of gene families encoding plant cell wall-degrading enzymes in longhorned beetles.</title>
        <authorList>
            <person name="Shin N.R."/>
            <person name="Okamura Y."/>
            <person name="Kirsch R."/>
            <person name="Pauchet Y."/>
        </authorList>
    </citation>
    <scope>NUCLEOTIDE SEQUENCE</scope>
    <source>
        <strain evidence="3">MMC_N1</strain>
    </source>
</reference>
<dbReference type="Pfam" id="PF00075">
    <property type="entry name" value="RNase_H"/>
    <property type="match status" value="1"/>
</dbReference>